<dbReference type="PROSITE" id="PS50885">
    <property type="entry name" value="HAMP"/>
    <property type="match status" value="1"/>
</dbReference>
<evidence type="ECO:0000256" key="10">
    <source>
        <dbReference type="ARBA" id="ARBA00029447"/>
    </source>
</evidence>
<dbReference type="OrthoDB" id="9813966at2"/>
<feature type="transmembrane region" description="Helical" evidence="12">
    <location>
        <begin position="155"/>
        <end position="179"/>
    </location>
</feature>
<evidence type="ECO:0000256" key="11">
    <source>
        <dbReference type="PROSITE-ProRule" id="PRU00284"/>
    </source>
</evidence>
<dbReference type="GO" id="GO:0005886">
    <property type="term" value="C:plasma membrane"/>
    <property type="evidence" value="ECO:0007669"/>
    <property type="project" value="UniProtKB-SubCell"/>
</dbReference>
<proteinExistence type="inferred from homology"/>
<dbReference type="Pfam" id="PF08447">
    <property type="entry name" value="PAS_3"/>
    <property type="match status" value="1"/>
</dbReference>
<dbReference type="FunFam" id="3.30.450.20:FF:000046">
    <property type="entry name" value="Aerotaxis sensor receptor"/>
    <property type="match status" value="1"/>
</dbReference>
<evidence type="ECO:0000256" key="6">
    <source>
        <dbReference type="ARBA" id="ARBA00022692"/>
    </source>
</evidence>
<keyword evidence="2" id="KW-1003">Cell membrane</keyword>
<dbReference type="Gene3D" id="3.30.450.20">
    <property type="entry name" value="PAS domain"/>
    <property type="match status" value="1"/>
</dbReference>
<evidence type="ECO:0000256" key="3">
    <source>
        <dbReference type="ARBA" id="ARBA00022481"/>
    </source>
</evidence>
<dbReference type="InterPro" id="IPR013655">
    <property type="entry name" value="PAS_fold_3"/>
</dbReference>
<dbReference type="Pfam" id="PF00015">
    <property type="entry name" value="MCPsignal"/>
    <property type="match status" value="1"/>
</dbReference>
<keyword evidence="5" id="KW-0997">Cell inner membrane</keyword>
<gene>
    <name evidence="16" type="ORF">GHK24_08890</name>
</gene>
<comment type="caution">
    <text evidence="16">The sequence shown here is derived from an EMBL/GenBank/DDBJ whole genome shotgun (WGS) entry which is preliminary data.</text>
</comment>
<keyword evidence="9 11" id="KW-0807">Transducer</keyword>
<dbReference type="SUPFAM" id="SSF58104">
    <property type="entry name" value="Methyl-accepting chemotaxis protein (MCP) signaling domain"/>
    <property type="match status" value="1"/>
</dbReference>
<dbReference type="CDD" id="cd00130">
    <property type="entry name" value="PAS"/>
    <property type="match status" value="1"/>
</dbReference>
<dbReference type="SMART" id="SM00283">
    <property type="entry name" value="MA"/>
    <property type="match status" value="1"/>
</dbReference>
<feature type="domain" description="HAMP" evidence="15">
    <location>
        <begin position="213"/>
        <end position="265"/>
    </location>
</feature>
<evidence type="ECO:0000256" key="5">
    <source>
        <dbReference type="ARBA" id="ARBA00022519"/>
    </source>
</evidence>
<evidence type="ECO:0000313" key="16">
    <source>
        <dbReference type="EMBL" id="MQY51891.1"/>
    </source>
</evidence>
<keyword evidence="4" id="KW-0145">Chemotaxis</keyword>
<dbReference type="PANTHER" id="PTHR32089:SF112">
    <property type="entry name" value="LYSOZYME-LIKE PROTEIN-RELATED"/>
    <property type="match status" value="1"/>
</dbReference>
<dbReference type="InterPro" id="IPR004089">
    <property type="entry name" value="MCPsignal_dom"/>
</dbReference>
<dbReference type="PROSITE" id="PS50112">
    <property type="entry name" value="PAS"/>
    <property type="match status" value="1"/>
</dbReference>
<accession>A0A6L5JXX5</accession>
<dbReference type="Gene3D" id="1.10.287.950">
    <property type="entry name" value="Methyl-accepting chemotaxis protein"/>
    <property type="match status" value="1"/>
</dbReference>
<evidence type="ECO:0000256" key="12">
    <source>
        <dbReference type="SAM" id="Phobius"/>
    </source>
</evidence>
<dbReference type="InterPro" id="IPR001610">
    <property type="entry name" value="PAC"/>
</dbReference>
<evidence type="ECO:0000259" key="15">
    <source>
        <dbReference type="PROSITE" id="PS50885"/>
    </source>
</evidence>
<evidence type="ECO:0000259" key="14">
    <source>
        <dbReference type="PROSITE" id="PS50112"/>
    </source>
</evidence>
<organism evidence="16 17">
    <name type="scientific">Rhodocyclus tenuis</name>
    <name type="common">Rhodospirillum tenue</name>
    <dbReference type="NCBI Taxonomy" id="1066"/>
    <lineage>
        <taxon>Bacteria</taxon>
        <taxon>Pseudomonadati</taxon>
        <taxon>Pseudomonadota</taxon>
        <taxon>Betaproteobacteria</taxon>
        <taxon>Rhodocyclales</taxon>
        <taxon>Rhodocyclaceae</taxon>
        <taxon>Rhodocyclus</taxon>
    </lineage>
</organism>
<dbReference type="PROSITE" id="PS50111">
    <property type="entry name" value="CHEMOTAXIS_TRANSDUC_2"/>
    <property type="match status" value="1"/>
</dbReference>
<dbReference type="CDD" id="cd06225">
    <property type="entry name" value="HAMP"/>
    <property type="match status" value="1"/>
</dbReference>
<dbReference type="Proteomes" id="UP000480275">
    <property type="component" value="Unassembled WGS sequence"/>
</dbReference>
<keyword evidence="6 12" id="KW-0812">Transmembrane</keyword>
<feature type="domain" description="PAS" evidence="14">
    <location>
        <begin position="25"/>
        <end position="60"/>
    </location>
</feature>
<dbReference type="InterPro" id="IPR035965">
    <property type="entry name" value="PAS-like_dom_sf"/>
</dbReference>
<dbReference type="InterPro" id="IPR000014">
    <property type="entry name" value="PAS"/>
</dbReference>
<sequence length="547" mass="58541">MKKNLPVTQHELPFPKGHYIVSKTDLKGAITYANDAFVELSGFTRDELIGKNHNVVRHPDMPPAAFADLWGTVKDGRPWRGIVKNRCKNGDFYWVDALVVPVRNNNQTTGFMSVRTEPTRQQIADAEALYRRLNAGSVKPARAARFAHASLRTRFATLTLLMLAAIVASAGVALGGPAIVQATGWPLAAIDTAIAVLAALGVAAGGALYATQRSALATLRRITERLDHITQGNLTDSIPFQRRDELGRLNHGLLIMQTHLKVMLAEIGEVAGTVGDGAHQVNDKMLSVHQQSERQAGAVSEIASAMSQVSSTVRDVAESAKGTAEAVVAARSELDVVSTQMHANREASRQVVESVSTASATMHNLSQSIQQIATITHAIREIADQTNLLALNAAIEAARAGESGRGFAVVADEVRKLAERVSRQTEEIASTVSTVQRDADEALGSMQAAGANVTRTDGEMDRTEEGLLHAARQTGQINDMARHIADASAQQSQASDGISRSIGDIAAAVEASVGIIAQTQEQTARLQAKAEQLRALMQNFRYIGDAH</sequence>
<evidence type="ECO:0000256" key="8">
    <source>
        <dbReference type="ARBA" id="ARBA00023136"/>
    </source>
</evidence>
<feature type="domain" description="Methyl-accepting transducer" evidence="13">
    <location>
        <begin position="270"/>
        <end position="506"/>
    </location>
</feature>
<dbReference type="PANTHER" id="PTHR32089">
    <property type="entry name" value="METHYL-ACCEPTING CHEMOTAXIS PROTEIN MCPB"/>
    <property type="match status" value="1"/>
</dbReference>
<dbReference type="Pfam" id="PF00672">
    <property type="entry name" value="HAMP"/>
    <property type="match status" value="1"/>
</dbReference>
<dbReference type="SUPFAM" id="SSF55785">
    <property type="entry name" value="PYP-like sensor domain (PAS domain)"/>
    <property type="match status" value="1"/>
</dbReference>
<dbReference type="SMART" id="SM00086">
    <property type="entry name" value="PAC"/>
    <property type="match status" value="1"/>
</dbReference>
<evidence type="ECO:0000256" key="9">
    <source>
        <dbReference type="ARBA" id="ARBA00023224"/>
    </source>
</evidence>
<evidence type="ECO:0000256" key="2">
    <source>
        <dbReference type="ARBA" id="ARBA00022475"/>
    </source>
</evidence>
<comment type="subcellular location">
    <subcellularLocation>
        <location evidence="1">Cell inner membrane</location>
        <topology evidence="1">Multi-pass membrane protein</topology>
    </subcellularLocation>
</comment>
<keyword evidence="8 12" id="KW-0472">Membrane</keyword>
<protein>
    <submittedName>
        <fullName evidence="16">PAS domain-containing protein</fullName>
    </submittedName>
</protein>
<dbReference type="AlphaFoldDB" id="A0A6L5JXX5"/>
<dbReference type="NCBIfam" id="TIGR00229">
    <property type="entry name" value="sensory_box"/>
    <property type="match status" value="1"/>
</dbReference>
<keyword evidence="3" id="KW-0488">Methylation</keyword>
<dbReference type="FunFam" id="1.10.287.950:FF:000001">
    <property type="entry name" value="Methyl-accepting chemotaxis sensory transducer"/>
    <property type="match status" value="1"/>
</dbReference>
<feature type="transmembrane region" description="Helical" evidence="12">
    <location>
        <begin position="185"/>
        <end position="211"/>
    </location>
</feature>
<keyword evidence="7 12" id="KW-1133">Transmembrane helix</keyword>
<evidence type="ECO:0000256" key="7">
    <source>
        <dbReference type="ARBA" id="ARBA00022989"/>
    </source>
</evidence>
<dbReference type="GO" id="GO:0052131">
    <property type="term" value="P:positive aerotaxis"/>
    <property type="evidence" value="ECO:0007669"/>
    <property type="project" value="UniProtKB-ARBA"/>
</dbReference>
<dbReference type="InterPro" id="IPR003660">
    <property type="entry name" value="HAMP_dom"/>
</dbReference>
<dbReference type="CDD" id="cd11386">
    <property type="entry name" value="MCP_signal"/>
    <property type="match status" value="1"/>
</dbReference>
<evidence type="ECO:0000256" key="1">
    <source>
        <dbReference type="ARBA" id="ARBA00004429"/>
    </source>
</evidence>
<evidence type="ECO:0000259" key="13">
    <source>
        <dbReference type="PROSITE" id="PS50111"/>
    </source>
</evidence>
<dbReference type="SMART" id="SM00091">
    <property type="entry name" value="PAS"/>
    <property type="match status" value="1"/>
</dbReference>
<reference evidence="16 17" key="1">
    <citation type="submission" date="2019-10" db="EMBL/GenBank/DDBJ databases">
        <title>Whole-genome sequence of the purple nonsulfur photosynthetic bacterium Rhodocyclus tenuis.</title>
        <authorList>
            <person name="Kyndt J.A."/>
            <person name="Meyer T.E."/>
        </authorList>
    </citation>
    <scope>NUCLEOTIDE SEQUENCE [LARGE SCALE GENOMIC DNA]</scope>
    <source>
        <strain evidence="16 17">DSM 110</strain>
    </source>
</reference>
<dbReference type="EMBL" id="WIXJ01000005">
    <property type="protein sequence ID" value="MQY51891.1"/>
    <property type="molecule type" value="Genomic_DNA"/>
</dbReference>
<evidence type="ECO:0000256" key="4">
    <source>
        <dbReference type="ARBA" id="ARBA00022500"/>
    </source>
</evidence>
<dbReference type="GO" id="GO:0007165">
    <property type="term" value="P:signal transduction"/>
    <property type="evidence" value="ECO:0007669"/>
    <property type="project" value="UniProtKB-KW"/>
</dbReference>
<evidence type="ECO:0000313" key="17">
    <source>
        <dbReference type="Proteomes" id="UP000480275"/>
    </source>
</evidence>
<name>A0A6L5JXX5_RHOTE</name>
<dbReference type="SMART" id="SM00304">
    <property type="entry name" value="HAMP"/>
    <property type="match status" value="2"/>
</dbReference>
<comment type="similarity">
    <text evidence="10">Belongs to the methyl-accepting chemotaxis (MCP) protein family.</text>
</comment>